<dbReference type="RefSeq" id="XP_040738802.1">
    <property type="nucleotide sequence ID" value="XM_040872916.1"/>
</dbReference>
<keyword evidence="1" id="KW-0349">Heme</keyword>
<dbReference type="GO" id="GO:0016705">
    <property type="term" value="F:oxidoreductase activity, acting on paired donors, with incorporation or reduction of molecular oxygen"/>
    <property type="evidence" value="ECO:0007669"/>
    <property type="project" value="InterPro"/>
</dbReference>
<evidence type="ECO:0000313" key="2">
    <source>
        <dbReference type="EMBL" id="RAO74288.1"/>
    </source>
</evidence>
<keyword evidence="1" id="KW-0408">Iron</keyword>
<dbReference type="SUPFAM" id="SSF48264">
    <property type="entry name" value="Cytochrome P450"/>
    <property type="match status" value="1"/>
</dbReference>
<keyword evidence="3" id="KW-1185">Reference proteome</keyword>
<name>A0A364LEP5_TALAM</name>
<proteinExistence type="predicted"/>
<dbReference type="InterPro" id="IPR001128">
    <property type="entry name" value="Cyt_P450"/>
</dbReference>
<dbReference type="InterPro" id="IPR050121">
    <property type="entry name" value="Cytochrome_P450_monoxygenase"/>
</dbReference>
<dbReference type="EMBL" id="MIKG01000032">
    <property type="protein sequence ID" value="RAO74288.1"/>
    <property type="molecule type" value="Genomic_DNA"/>
</dbReference>
<dbReference type="Pfam" id="PF00067">
    <property type="entry name" value="p450"/>
    <property type="match status" value="1"/>
</dbReference>
<dbReference type="AlphaFoldDB" id="A0A364LEP5"/>
<dbReference type="PRINTS" id="PR00385">
    <property type="entry name" value="P450"/>
</dbReference>
<dbReference type="STRING" id="1196081.A0A364LEP5"/>
<dbReference type="Proteomes" id="UP000249363">
    <property type="component" value="Unassembled WGS sequence"/>
</dbReference>
<dbReference type="PRINTS" id="PR00463">
    <property type="entry name" value="EP450I"/>
</dbReference>
<dbReference type="GO" id="GO:0005506">
    <property type="term" value="F:iron ion binding"/>
    <property type="evidence" value="ECO:0007669"/>
    <property type="project" value="InterPro"/>
</dbReference>
<dbReference type="GO" id="GO:0004497">
    <property type="term" value="F:monooxygenase activity"/>
    <property type="evidence" value="ECO:0007669"/>
    <property type="project" value="InterPro"/>
</dbReference>
<keyword evidence="1" id="KW-0479">Metal-binding</keyword>
<dbReference type="InterPro" id="IPR002401">
    <property type="entry name" value="Cyt_P450_E_grp-I"/>
</dbReference>
<dbReference type="Gene3D" id="1.10.630.10">
    <property type="entry name" value="Cytochrome P450"/>
    <property type="match status" value="1"/>
</dbReference>
<comment type="caution">
    <text evidence="2">The sequence shown here is derived from an EMBL/GenBank/DDBJ whole genome shotgun (WGS) entry which is preliminary data.</text>
</comment>
<organism evidence="2 3">
    <name type="scientific">Talaromyces amestolkiae</name>
    <dbReference type="NCBI Taxonomy" id="1196081"/>
    <lineage>
        <taxon>Eukaryota</taxon>
        <taxon>Fungi</taxon>
        <taxon>Dikarya</taxon>
        <taxon>Ascomycota</taxon>
        <taxon>Pezizomycotina</taxon>
        <taxon>Eurotiomycetes</taxon>
        <taxon>Eurotiomycetidae</taxon>
        <taxon>Eurotiales</taxon>
        <taxon>Trichocomaceae</taxon>
        <taxon>Talaromyces</taxon>
        <taxon>Talaromyces sect. Talaromyces</taxon>
    </lineage>
</organism>
<evidence type="ECO:0000313" key="3">
    <source>
        <dbReference type="Proteomes" id="UP000249363"/>
    </source>
</evidence>
<dbReference type="GeneID" id="63799514"/>
<accession>A0A364LEP5</accession>
<protein>
    <submittedName>
        <fullName evidence="2">Uncharacterized protein</fullName>
    </submittedName>
</protein>
<dbReference type="PANTHER" id="PTHR24305">
    <property type="entry name" value="CYTOCHROME P450"/>
    <property type="match status" value="1"/>
</dbReference>
<dbReference type="InterPro" id="IPR036396">
    <property type="entry name" value="Cyt_P450_sf"/>
</dbReference>
<dbReference type="OrthoDB" id="6692864at2759"/>
<feature type="binding site" description="axial binding residue" evidence="1">
    <location>
        <position position="285"/>
    </location>
    <ligand>
        <name>heme</name>
        <dbReference type="ChEBI" id="CHEBI:30413"/>
    </ligand>
    <ligandPart>
        <name>Fe</name>
        <dbReference type="ChEBI" id="CHEBI:18248"/>
    </ligandPart>
</feature>
<evidence type="ECO:0000256" key="1">
    <source>
        <dbReference type="PIRSR" id="PIRSR602401-1"/>
    </source>
</evidence>
<comment type="cofactor">
    <cofactor evidence="1">
        <name>heme</name>
        <dbReference type="ChEBI" id="CHEBI:30413"/>
    </cofactor>
</comment>
<gene>
    <name evidence="2" type="ORF">BHQ10_010300</name>
</gene>
<dbReference type="GO" id="GO:0020037">
    <property type="term" value="F:heme binding"/>
    <property type="evidence" value="ECO:0007669"/>
    <property type="project" value="InterPro"/>
</dbReference>
<reference evidence="2 3" key="1">
    <citation type="journal article" date="2017" name="Biotechnol. Biofuels">
        <title>Differential beta-glucosidase expression as a function of carbon source availability in Talaromyces amestolkiae: a genomic and proteomic approach.</title>
        <authorList>
            <person name="de Eugenio L.I."/>
            <person name="Mendez-Liter J.A."/>
            <person name="Nieto-Dominguez M."/>
            <person name="Alonso L."/>
            <person name="Gil-Munoz J."/>
            <person name="Barriuso J."/>
            <person name="Prieto A."/>
            <person name="Martinez M.J."/>
        </authorList>
    </citation>
    <scope>NUCLEOTIDE SEQUENCE [LARGE SCALE GENOMIC DNA]</scope>
    <source>
        <strain evidence="2 3">CIB</strain>
    </source>
</reference>
<dbReference type="PANTHER" id="PTHR24305:SF78">
    <property type="entry name" value="P450, PUTATIVE (EUROFUNG)-RELATED"/>
    <property type="match status" value="1"/>
</dbReference>
<sequence length="341" mass="38276">MVDLFVSQIQANEHSPLDATAWSMFLSFDIMGEVDFGKDFKNLRTGKENPAIQAIHEHMTILGVLSHVPWMLYLISSIPGATAAYAGFFKWCGSEIDSKQKTWNPDDYPQDIVSWLLKSYVEKDISASPSLESLHEDSRVVIIAGSETTATTLASIFFYLAKYPATLKNLQSHLDKALPRGASEWSYEKVKSVTFIDDIINEGLRLKPALLIGGYRCTPAQGLQIDEVYIPGDINVFVPMQLIQTDERYYANAREFIPERWGERKKEMATSDAPFFPFSLGAYSCPGKNLALQSLRIAISIIVQQFNVSFAEGETGEDFDKNALDTFTTTLPPLKLQFSRR</sequence>